<dbReference type="SUPFAM" id="SSF52507">
    <property type="entry name" value="Homo-oligomeric flavin-containing Cys decarboxylases, HFCD"/>
    <property type="match status" value="1"/>
</dbReference>
<protein>
    <recommendedName>
        <fullName evidence="3">Coenzyme A biosynthesis bifunctional protein CoaBC</fullName>
    </recommendedName>
    <alternativeName>
        <fullName evidence="3">DNA/pantothenate metabolism flavoprotein</fullName>
    </alternativeName>
    <alternativeName>
        <fullName evidence="3">Phosphopantothenoylcysteine synthetase/decarboxylase</fullName>
        <shortName evidence="3">PPCS-PPCDC</shortName>
    </alternativeName>
    <domain>
        <recommendedName>
            <fullName evidence="3">Phosphopantothenoylcysteine decarboxylase</fullName>
            <shortName evidence="3">PPC decarboxylase</shortName>
            <shortName evidence="3">PPC-DC</shortName>
            <ecNumber evidence="3">4.1.1.36</ecNumber>
        </recommendedName>
        <alternativeName>
            <fullName evidence="3">CoaC</fullName>
        </alternativeName>
    </domain>
    <domain>
        <recommendedName>
            <fullName evidence="3">Phosphopantothenate--cysteine ligase</fullName>
            <ecNumber evidence="3">6.3.2.5</ecNumber>
        </recommendedName>
        <alternativeName>
            <fullName evidence="3">CoaB</fullName>
        </alternativeName>
        <alternativeName>
            <fullName evidence="3">Phosphopantothenoylcysteine synthetase</fullName>
            <shortName evidence="3">PPC synthetase</shortName>
            <shortName evidence="3">PPC-S</shortName>
        </alternativeName>
    </domain>
</protein>
<keyword evidence="3" id="KW-0479">Metal-binding</keyword>
<comment type="similarity">
    <text evidence="3">In the C-terminal section; belongs to the PPC synthetase family.</text>
</comment>
<evidence type="ECO:0000256" key="4">
    <source>
        <dbReference type="SAM" id="MobiDB-lite"/>
    </source>
</evidence>
<dbReference type="AlphaFoldDB" id="A0A4R7FXD8"/>
<comment type="pathway">
    <text evidence="3">Cofactor biosynthesis; coenzyme A biosynthesis; CoA from (R)-pantothenate: step 3/5.</text>
</comment>
<reference evidence="7 8" key="1">
    <citation type="submission" date="2019-03" db="EMBL/GenBank/DDBJ databases">
        <title>Genomic Encyclopedia of Type Strains, Phase III (KMG-III): the genomes of soil and plant-associated and newly described type strains.</title>
        <authorList>
            <person name="Whitman W."/>
        </authorList>
    </citation>
    <scope>NUCLEOTIDE SEQUENCE [LARGE SCALE GENOMIC DNA]</scope>
    <source>
        <strain evidence="7 8">DSM 27373</strain>
    </source>
</reference>
<accession>A0A4R7FXD8</accession>
<feature type="region of interest" description="Disordered" evidence="4">
    <location>
        <begin position="401"/>
        <end position="423"/>
    </location>
</feature>
<dbReference type="InterPro" id="IPR007085">
    <property type="entry name" value="DNA/pantothenate-metab_flavo_C"/>
</dbReference>
<name>A0A4R7FXD8_9MICC</name>
<dbReference type="GO" id="GO:0010181">
    <property type="term" value="F:FMN binding"/>
    <property type="evidence" value="ECO:0007669"/>
    <property type="project" value="UniProtKB-UniRule"/>
</dbReference>
<feature type="domain" description="DNA/pantothenate metabolism flavoprotein C-terminal" evidence="6">
    <location>
        <begin position="201"/>
        <end position="399"/>
    </location>
</feature>
<feature type="region of interest" description="Phosphopantothenate--cysteine ligase" evidence="3">
    <location>
        <begin position="206"/>
        <end position="446"/>
    </location>
</feature>
<feature type="binding site" evidence="3">
    <location>
        <position position="348"/>
    </location>
    <ligand>
        <name>CTP</name>
        <dbReference type="ChEBI" id="CHEBI:37563"/>
    </ligand>
</feature>
<comment type="pathway">
    <text evidence="3">Cofactor biosynthesis; coenzyme A biosynthesis; CoA from (R)-pantothenate: step 2/5.</text>
</comment>
<dbReference type="GO" id="GO:0004633">
    <property type="term" value="F:phosphopantothenoylcysteine decarboxylase activity"/>
    <property type="evidence" value="ECO:0007669"/>
    <property type="project" value="UniProtKB-UniRule"/>
</dbReference>
<organism evidence="7 8">
    <name type="scientific">Nesterenkonia aurantiaca</name>
    <dbReference type="NCBI Taxonomy" id="1436010"/>
    <lineage>
        <taxon>Bacteria</taxon>
        <taxon>Bacillati</taxon>
        <taxon>Actinomycetota</taxon>
        <taxon>Actinomycetes</taxon>
        <taxon>Micrococcales</taxon>
        <taxon>Micrococcaceae</taxon>
        <taxon>Nesterenkonia</taxon>
    </lineage>
</organism>
<feature type="binding site" evidence="3">
    <location>
        <begin position="325"/>
        <end position="328"/>
    </location>
    <ligand>
        <name>CTP</name>
        <dbReference type="ChEBI" id="CHEBI:37563"/>
    </ligand>
</feature>
<comment type="catalytic activity">
    <reaction evidence="3">
        <text>(R)-4'-phosphopantothenate + L-cysteine + CTP = N-[(R)-4-phosphopantothenoyl]-L-cysteine + CMP + diphosphate + H(+)</text>
        <dbReference type="Rhea" id="RHEA:19397"/>
        <dbReference type="ChEBI" id="CHEBI:10986"/>
        <dbReference type="ChEBI" id="CHEBI:15378"/>
        <dbReference type="ChEBI" id="CHEBI:33019"/>
        <dbReference type="ChEBI" id="CHEBI:35235"/>
        <dbReference type="ChEBI" id="CHEBI:37563"/>
        <dbReference type="ChEBI" id="CHEBI:59458"/>
        <dbReference type="ChEBI" id="CHEBI:60377"/>
        <dbReference type="EC" id="6.3.2.5"/>
    </reaction>
</comment>
<evidence type="ECO:0000259" key="6">
    <source>
        <dbReference type="Pfam" id="PF04127"/>
    </source>
</evidence>
<feature type="binding site" evidence="3">
    <location>
        <position position="370"/>
    </location>
    <ligand>
        <name>CTP</name>
        <dbReference type="ChEBI" id="CHEBI:37563"/>
    </ligand>
</feature>
<feature type="binding site" evidence="3">
    <location>
        <position position="307"/>
    </location>
    <ligand>
        <name>CTP</name>
        <dbReference type="ChEBI" id="CHEBI:37563"/>
    </ligand>
</feature>
<dbReference type="Pfam" id="PF02441">
    <property type="entry name" value="Flavoprotein"/>
    <property type="match status" value="1"/>
</dbReference>
<comment type="cofactor">
    <cofactor evidence="3">
        <name>Mg(2+)</name>
        <dbReference type="ChEBI" id="CHEBI:18420"/>
    </cofactor>
</comment>
<dbReference type="EMBL" id="SOAN01000010">
    <property type="protein sequence ID" value="TDS83435.1"/>
    <property type="molecule type" value="Genomic_DNA"/>
</dbReference>
<keyword evidence="2 3" id="KW-0456">Lyase</keyword>
<feature type="region of interest" description="Phosphopantothenoylcysteine decarboxylase" evidence="3">
    <location>
        <begin position="1"/>
        <end position="205"/>
    </location>
</feature>
<dbReference type="Pfam" id="PF04127">
    <property type="entry name" value="DFP"/>
    <property type="match status" value="1"/>
</dbReference>
<evidence type="ECO:0000313" key="7">
    <source>
        <dbReference type="EMBL" id="TDS83435.1"/>
    </source>
</evidence>
<dbReference type="GO" id="GO:0015937">
    <property type="term" value="P:coenzyme A biosynthetic process"/>
    <property type="evidence" value="ECO:0007669"/>
    <property type="project" value="UniProtKB-UniRule"/>
</dbReference>
<dbReference type="RefSeq" id="WP_051501248.1">
    <property type="nucleotide sequence ID" value="NZ_SOAN01000010.1"/>
</dbReference>
<dbReference type="InterPro" id="IPR005252">
    <property type="entry name" value="CoaBC"/>
</dbReference>
<dbReference type="Gene3D" id="3.40.50.1950">
    <property type="entry name" value="Flavin prenyltransferase-like"/>
    <property type="match status" value="1"/>
</dbReference>
<gene>
    <name evidence="3" type="primary">coaBC</name>
    <name evidence="7" type="ORF">EV640_11089</name>
</gene>
<comment type="cofactor">
    <cofactor evidence="3">
        <name>FMN</name>
        <dbReference type="ChEBI" id="CHEBI:58210"/>
    </cofactor>
    <text evidence="3">Binds 1 FMN per subunit.</text>
</comment>
<keyword evidence="3" id="KW-0285">Flavoprotein</keyword>
<dbReference type="InterPro" id="IPR035929">
    <property type="entry name" value="CoaB-like_sf"/>
</dbReference>
<evidence type="ECO:0000256" key="2">
    <source>
        <dbReference type="ARBA" id="ARBA00023239"/>
    </source>
</evidence>
<dbReference type="GO" id="GO:0046872">
    <property type="term" value="F:metal ion binding"/>
    <property type="evidence" value="ECO:0007669"/>
    <property type="project" value="UniProtKB-KW"/>
</dbReference>
<comment type="similarity">
    <text evidence="3">In the N-terminal section; belongs to the HFCD (homo-oligomeric flavin containing Cys decarboxylase) superfamily.</text>
</comment>
<dbReference type="Gene3D" id="3.40.50.10300">
    <property type="entry name" value="CoaB-like"/>
    <property type="match status" value="1"/>
</dbReference>
<dbReference type="SUPFAM" id="SSF102645">
    <property type="entry name" value="CoaB-like"/>
    <property type="match status" value="1"/>
</dbReference>
<feature type="binding site" evidence="3">
    <location>
        <position position="366"/>
    </location>
    <ligand>
        <name>CTP</name>
        <dbReference type="ChEBI" id="CHEBI:37563"/>
    </ligand>
</feature>
<keyword evidence="1 3" id="KW-0210">Decarboxylase</keyword>
<evidence type="ECO:0000313" key="8">
    <source>
        <dbReference type="Proteomes" id="UP000294506"/>
    </source>
</evidence>
<dbReference type="Proteomes" id="UP000294506">
    <property type="component" value="Unassembled WGS sequence"/>
</dbReference>
<keyword evidence="3 7" id="KW-0436">Ligase</keyword>
<proteinExistence type="inferred from homology"/>
<dbReference type="EC" id="4.1.1.36" evidence="3"/>
<dbReference type="InterPro" id="IPR036551">
    <property type="entry name" value="Flavin_trans-like"/>
</dbReference>
<dbReference type="UniPathway" id="UPA00241">
    <property type="reaction ID" value="UER00353"/>
</dbReference>
<sequence length="446" mass="46834">MRIVLGVSAGIAAYKAVHLLRLMREAGHQVDVIPTPASEKFVGRATWEAISGRPVTTSVFSGVDEVRHVRLGQEADLIVVAPATADLLARARAGMADDLLTTTLLASEAPTLLVPAMHTEMWNSAATADNVEVLRSRGVEVMEPAVGRLTGKDTGPGRLPEPEQIFARVTEILSNPEDFGYASAPRAGTFHAPDPEVQPPLSGRTVVVTAGGTREPLDPVRYLGNRSSGKQGIALAETAAAAGAQVHLIAGIMDVQAPEHIANITVERIETAAQLQAAVQRVAPQADLLIMAAAVADFRPTAYAAQKIKKTEDGENPVITLERNPDILAETVQHRRAEGTGPRVIVGFAAETGSAEADPLELAQAKLLRKGCDLLVLNQVGEALVFGRDETEIHILTSPTLTAPTRSAPDGSAPTLSAADSAVTTRRGTKHEAAQAIIAAAAAYVV</sequence>
<comment type="catalytic activity">
    <reaction evidence="3">
        <text>N-[(R)-4-phosphopantothenoyl]-L-cysteine + H(+) = (R)-4'-phosphopantetheine + CO2</text>
        <dbReference type="Rhea" id="RHEA:16793"/>
        <dbReference type="ChEBI" id="CHEBI:15378"/>
        <dbReference type="ChEBI" id="CHEBI:16526"/>
        <dbReference type="ChEBI" id="CHEBI:59458"/>
        <dbReference type="ChEBI" id="CHEBI:61723"/>
        <dbReference type="EC" id="4.1.1.36"/>
    </reaction>
</comment>
<feature type="binding site" evidence="3">
    <location>
        <position position="297"/>
    </location>
    <ligand>
        <name>CTP</name>
        <dbReference type="ChEBI" id="CHEBI:37563"/>
    </ligand>
</feature>
<comment type="function">
    <text evidence="3">Catalyzes two sequential steps in the biosynthesis of coenzyme A. In the first step cysteine is conjugated to 4'-phosphopantothenate to form 4-phosphopantothenoylcysteine. In the second step the latter compound is decarboxylated to form 4'-phosphopantotheine.</text>
</comment>
<evidence type="ECO:0000256" key="3">
    <source>
        <dbReference type="HAMAP-Rule" id="MF_02225"/>
    </source>
</evidence>
<dbReference type="GO" id="GO:0004632">
    <property type="term" value="F:phosphopantothenate--cysteine ligase activity"/>
    <property type="evidence" value="ECO:0007669"/>
    <property type="project" value="UniProtKB-UniRule"/>
</dbReference>
<dbReference type="EC" id="6.3.2.5" evidence="3"/>
<comment type="caution">
    <text evidence="7">The sequence shown here is derived from an EMBL/GenBank/DDBJ whole genome shotgun (WGS) entry which is preliminary data.</text>
</comment>
<keyword evidence="3" id="KW-0460">Magnesium</keyword>
<dbReference type="GO" id="GO:0071513">
    <property type="term" value="C:phosphopantothenoylcysteine decarboxylase complex"/>
    <property type="evidence" value="ECO:0007669"/>
    <property type="project" value="TreeGrafter"/>
</dbReference>
<dbReference type="PANTHER" id="PTHR14359:SF6">
    <property type="entry name" value="PHOSPHOPANTOTHENOYLCYSTEINE DECARBOXYLASE"/>
    <property type="match status" value="1"/>
</dbReference>
<dbReference type="HAMAP" id="MF_02225">
    <property type="entry name" value="CoaBC"/>
    <property type="match status" value="1"/>
</dbReference>
<evidence type="ECO:0000259" key="5">
    <source>
        <dbReference type="Pfam" id="PF02441"/>
    </source>
</evidence>
<dbReference type="GO" id="GO:0015941">
    <property type="term" value="P:pantothenate catabolic process"/>
    <property type="evidence" value="ECO:0007669"/>
    <property type="project" value="InterPro"/>
</dbReference>
<feature type="domain" description="Flavoprotein" evidence="5">
    <location>
        <begin position="1"/>
        <end position="171"/>
    </location>
</feature>
<keyword evidence="8" id="KW-1185">Reference proteome</keyword>
<keyword evidence="3" id="KW-0511">Multifunctional enzyme</keyword>
<dbReference type="PANTHER" id="PTHR14359">
    <property type="entry name" value="HOMO-OLIGOMERIC FLAVIN CONTAINING CYS DECARBOXYLASE FAMILY"/>
    <property type="match status" value="1"/>
</dbReference>
<evidence type="ECO:0000256" key="1">
    <source>
        <dbReference type="ARBA" id="ARBA00022793"/>
    </source>
</evidence>
<dbReference type="InterPro" id="IPR003382">
    <property type="entry name" value="Flavoprotein"/>
</dbReference>
<keyword evidence="3" id="KW-0288">FMN</keyword>
<comment type="caution">
    <text evidence="3">Lacks conserved residue(s) required for the propagation of feature annotation.</text>
</comment>